<dbReference type="InterPro" id="IPR057601">
    <property type="entry name" value="Oar-like_b-barrel"/>
</dbReference>
<feature type="region of interest" description="Disordered" evidence="7">
    <location>
        <begin position="903"/>
        <end position="924"/>
    </location>
</feature>
<evidence type="ECO:0000256" key="2">
    <source>
        <dbReference type="ARBA" id="ARBA00022448"/>
    </source>
</evidence>
<dbReference type="Gene3D" id="2.40.170.20">
    <property type="entry name" value="TonB-dependent receptor, beta-barrel domain"/>
    <property type="match status" value="1"/>
</dbReference>
<gene>
    <name evidence="9" type="ORF">HDF09_003230</name>
</gene>
<evidence type="ECO:0000256" key="3">
    <source>
        <dbReference type="ARBA" id="ARBA00022452"/>
    </source>
</evidence>
<evidence type="ECO:0000256" key="4">
    <source>
        <dbReference type="ARBA" id="ARBA00022692"/>
    </source>
</evidence>
<dbReference type="GO" id="GO:0044718">
    <property type="term" value="P:siderophore transmembrane transport"/>
    <property type="evidence" value="ECO:0007669"/>
    <property type="project" value="TreeGrafter"/>
</dbReference>
<protein>
    <recommendedName>
        <fullName evidence="8">TonB-dependent transporter Oar-like beta-barrel domain-containing protein</fullName>
    </recommendedName>
</protein>
<dbReference type="InterPro" id="IPR008969">
    <property type="entry name" value="CarboxyPept-like_regulatory"/>
</dbReference>
<dbReference type="AlphaFoldDB" id="A0A7W8ILH7"/>
<dbReference type="Gene3D" id="2.60.40.1120">
    <property type="entry name" value="Carboxypeptidase-like, regulatory domain"/>
    <property type="match status" value="1"/>
</dbReference>
<evidence type="ECO:0000259" key="8">
    <source>
        <dbReference type="Pfam" id="PF25183"/>
    </source>
</evidence>
<keyword evidence="5" id="KW-0472">Membrane</keyword>
<name>A0A7W8ILH7_9BACT</name>
<dbReference type="SUPFAM" id="SSF49464">
    <property type="entry name" value="Carboxypeptidase regulatory domain-like"/>
    <property type="match status" value="1"/>
</dbReference>
<comment type="caution">
    <text evidence="9">The sequence shown here is derived from an EMBL/GenBank/DDBJ whole genome shotgun (WGS) entry which is preliminary data.</text>
</comment>
<organism evidence="9 10">
    <name type="scientific">Tunturiibacter empetritectus</name>
    <dbReference type="NCBI Taxonomy" id="3069691"/>
    <lineage>
        <taxon>Bacteria</taxon>
        <taxon>Pseudomonadati</taxon>
        <taxon>Acidobacteriota</taxon>
        <taxon>Terriglobia</taxon>
        <taxon>Terriglobales</taxon>
        <taxon>Acidobacteriaceae</taxon>
        <taxon>Tunturiibacter</taxon>
    </lineage>
</organism>
<comment type="subcellular location">
    <subcellularLocation>
        <location evidence="1">Cell outer membrane</location>
        <topology evidence="1">Multi-pass membrane protein</topology>
    </subcellularLocation>
</comment>
<dbReference type="EMBL" id="JACHDY010000005">
    <property type="protein sequence ID" value="MBB5318531.1"/>
    <property type="molecule type" value="Genomic_DNA"/>
</dbReference>
<dbReference type="InterPro" id="IPR036942">
    <property type="entry name" value="Beta-barrel_TonB_sf"/>
</dbReference>
<keyword evidence="4" id="KW-0812">Transmembrane</keyword>
<evidence type="ECO:0000256" key="7">
    <source>
        <dbReference type="SAM" id="MobiDB-lite"/>
    </source>
</evidence>
<evidence type="ECO:0000256" key="5">
    <source>
        <dbReference type="ARBA" id="ARBA00023136"/>
    </source>
</evidence>
<accession>A0A7W8ILH7</accession>
<evidence type="ECO:0000313" key="9">
    <source>
        <dbReference type="EMBL" id="MBB5318531.1"/>
    </source>
</evidence>
<dbReference type="GO" id="GO:0009279">
    <property type="term" value="C:cell outer membrane"/>
    <property type="evidence" value="ECO:0007669"/>
    <property type="project" value="UniProtKB-SubCell"/>
</dbReference>
<dbReference type="PANTHER" id="PTHR30069:SF46">
    <property type="entry name" value="OAR PROTEIN"/>
    <property type="match status" value="1"/>
</dbReference>
<evidence type="ECO:0000313" key="10">
    <source>
        <dbReference type="Proteomes" id="UP000568106"/>
    </source>
</evidence>
<keyword evidence="10" id="KW-1185">Reference proteome</keyword>
<sequence length="1121" mass="120195">MKISGCMLRGALIATFCAVTGVQGYGQSAVDGAIGGTVEDASGSAISGAVVVVHSNKTNAEQNIKADGSGVFRAIHLQPATYTVTITAPGFQTYRSSEVIVEVGSLTDISPKLPVGKASETIEVTSEAPALNTTSPDFSGVIDQKLLLDLPVNNYRWSAYALLTPGVVADSNGFGLLSFRGQSTLLNNVTIDGADDNQAYFSEERGRTRAGYSTAKASIQEFQVNTSNYTVEYGRSAGGVVNSITKSGGNQFHGEAYFYDRDAEWGAANAFTTKTEQLVPNGPFTPVNFKPTDRRKQWGGAVGGPIFRDKLFFFFAADRFQRNFPAVAAASNPTSFFATPDAALPAGQVCGGKGATAPSTIDAAACTLQTNLKLASYGAAATKYVNGLSGLNTLLGNVPRTGDQTIFFPKLDWQINGKNHASFEVNRLRWISPAGIQTASTVFDGSHSFGNDYVRDTFGIAKLDTVITNNISNEVRYQYGRDFEFEFAQNPSTYETSNLVGPTSGGYTNPFGGLPPSVAITNGFTFGTQTFLQRAALPDERRNQVADTVNWIRGNHSIKFGGDYIHTYDLINNLFAQYGGYSYSTLTNYLTDLNLSQNPATVSQAHNYSSYTQGFGIPGLNFTTGDYGFFLQDEWKLNPRLSLTGGIRYEYEQLPSPVSNLIVSSIPQTGSLPSNKSNIGPRVGFAYDVFGSGKTILRGGYGEFFARVINSTIYNALINTGSLNGQPSFSYTSTSAGAPVFPEVIPALVNTGTPPNSTFFDKNFKLPEIHQADLTVEQDLGWNTVVSVTWLGSFGRRLPSFVDLNLPAPTSVTYTVVDTSGKGPLPNGSTFTSNFFAKSTVSSKICPSQRPDCNFGSKTNVFSGVNSNYQGLVGQISHRLTHNLQFSANYTWSHALDYGENNQTGTSANALQDPTSLRGEYGNSNQNVPNRFVLTAVATSPWRFTGWKSYLLNDYEVSPNFSAQSGLPYSVVTSGTLSTGLINGAQLNAVGSGVNGSGGTGTGNGTFRLPGFERNGLQQPSTNVLDLRLSKRFTIAERLKLELLGESFNILNRQNVTSVNTTGYFIGTATNAAKQVTGNLLTFNTSSANSALPLFGSVTNSNASGFTYTPRQVQLSIRAQF</sequence>
<dbReference type="Pfam" id="PF25183">
    <property type="entry name" value="OMP_b-brl_4"/>
    <property type="match status" value="1"/>
</dbReference>
<evidence type="ECO:0000256" key="1">
    <source>
        <dbReference type="ARBA" id="ARBA00004571"/>
    </source>
</evidence>
<dbReference type="Proteomes" id="UP000568106">
    <property type="component" value="Unassembled WGS sequence"/>
</dbReference>
<dbReference type="Pfam" id="PF13620">
    <property type="entry name" value="CarboxypepD_reg"/>
    <property type="match status" value="1"/>
</dbReference>
<feature type="compositionally biased region" description="Polar residues" evidence="7">
    <location>
        <begin position="903"/>
        <end position="915"/>
    </location>
</feature>
<reference evidence="9" key="1">
    <citation type="submission" date="2020-08" db="EMBL/GenBank/DDBJ databases">
        <title>Genomic Encyclopedia of Type Strains, Phase IV (KMG-V): Genome sequencing to study the core and pangenomes of soil and plant-associated prokaryotes.</title>
        <authorList>
            <person name="Whitman W."/>
        </authorList>
    </citation>
    <scope>NUCLEOTIDE SEQUENCE [LARGE SCALE GENOMIC DNA]</scope>
    <source>
        <strain evidence="9">M8UP27</strain>
    </source>
</reference>
<feature type="domain" description="TonB-dependent transporter Oar-like beta-barrel" evidence="8">
    <location>
        <begin position="244"/>
        <end position="1114"/>
    </location>
</feature>
<dbReference type="SUPFAM" id="SSF56935">
    <property type="entry name" value="Porins"/>
    <property type="match status" value="1"/>
</dbReference>
<dbReference type="InterPro" id="IPR039426">
    <property type="entry name" value="TonB-dep_rcpt-like"/>
</dbReference>
<evidence type="ECO:0000256" key="6">
    <source>
        <dbReference type="ARBA" id="ARBA00023237"/>
    </source>
</evidence>
<dbReference type="GO" id="GO:0015344">
    <property type="term" value="F:siderophore uptake transmembrane transporter activity"/>
    <property type="evidence" value="ECO:0007669"/>
    <property type="project" value="TreeGrafter"/>
</dbReference>
<keyword evidence="6" id="KW-0998">Cell outer membrane</keyword>
<dbReference type="PANTHER" id="PTHR30069">
    <property type="entry name" value="TONB-DEPENDENT OUTER MEMBRANE RECEPTOR"/>
    <property type="match status" value="1"/>
</dbReference>
<keyword evidence="2" id="KW-0813">Transport</keyword>
<proteinExistence type="predicted"/>
<keyword evidence="3" id="KW-1134">Transmembrane beta strand</keyword>